<organism evidence="2 3">
    <name type="scientific">Sphingopyxis panaciterrulae</name>
    <dbReference type="NCBI Taxonomy" id="462372"/>
    <lineage>
        <taxon>Bacteria</taxon>
        <taxon>Pseudomonadati</taxon>
        <taxon>Pseudomonadota</taxon>
        <taxon>Alphaproteobacteria</taxon>
        <taxon>Sphingomonadales</taxon>
        <taxon>Sphingomonadaceae</taxon>
        <taxon>Sphingopyxis</taxon>
    </lineage>
</organism>
<evidence type="ECO:0000256" key="1">
    <source>
        <dbReference type="SAM" id="SignalP"/>
    </source>
</evidence>
<dbReference type="Proteomes" id="UP000537161">
    <property type="component" value="Unassembled WGS sequence"/>
</dbReference>
<proteinExistence type="predicted"/>
<evidence type="ECO:0000313" key="2">
    <source>
        <dbReference type="EMBL" id="MBB5705164.1"/>
    </source>
</evidence>
<evidence type="ECO:0008006" key="4">
    <source>
        <dbReference type="Google" id="ProtNLM"/>
    </source>
</evidence>
<accession>A0A7W9EP70</accession>
<dbReference type="RefSeq" id="WP_184094947.1">
    <property type="nucleotide sequence ID" value="NZ_JACIJH010000001.1"/>
</dbReference>
<gene>
    <name evidence="2" type="ORF">FHR21_000489</name>
</gene>
<sequence>MKPHLILLSLLFAGGAGVALAGCGQSDFARMVEAECAQDGDPGKDCSCIASQLDDGLPDRVKVAFPALRWPMKPAPQDREAVNNQLLRAAGVDPADRQAVESIRQEFKDSYYPLRNAVRAACGGSV</sequence>
<dbReference type="PROSITE" id="PS51257">
    <property type="entry name" value="PROKAR_LIPOPROTEIN"/>
    <property type="match status" value="1"/>
</dbReference>
<evidence type="ECO:0000313" key="3">
    <source>
        <dbReference type="Proteomes" id="UP000537161"/>
    </source>
</evidence>
<comment type="caution">
    <text evidence="2">The sequence shown here is derived from an EMBL/GenBank/DDBJ whole genome shotgun (WGS) entry which is preliminary data.</text>
</comment>
<dbReference type="EMBL" id="JACIJH010000001">
    <property type="protein sequence ID" value="MBB5705164.1"/>
    <property type="molecule type" value="Genomic_DNA"/>
</dbReference>
<keyword evidence="3" id="KW-1185">Reference proteome</keyword>
<protein>
    <recommendedName>
        <fullName evidence="4">Lipoprotein</fullName>
    </recommendedName>
</protein>
<keyword evidence="1" id="KW-0732">Signal</keyword>
<reference evidence="2 3" key="1">
    <citation type="submission" date="2020-08" db="EMBL/GenBank/DDBJ databases">
        <title>Genomic Encyclopedia of Type Strains, Phase IV (KMG-IV): sequencing the most valuable type-strain genomes for metagenomic binning, comparative biology and taxonomic classification.</title>
        <authorList>
            <person name="Goeker M."/>
        </authorList>
    </citation>
    <scope>NUCLEOTIDE SEQUENCE [LARGE SCALE GENOMIC DNA]</scope>
    <source>
        <strain evidence="2 3">DSM 27163</strain>
    </source>
</reference>
<feature type="chain" id="PRO_5031335446" description="Lipoprotein" evidence="1">
    <location>
        <begin position="22"/>
        <end position="126"/>
    </location>
</feature>
<name>A0A7W9EP70_9SPHN</name>
<feature type="signal peptide" evidence="1">
    <location>
        <begin position="1"/>
        <end position="21"/>
    </location>
</feature>
<dbReference type="AlphaFoldDB" id="A0A7W9EP70"/>